<gene>
    <name evidence="1" type="ORF">IE53DRAFT_313904</name>
</gene>
<evidence type="ECO:0000313" key="2">
    <source>
        <dbReference type="Proteomes" id="UP000245626"/>
    </source>
</evidence>
<organism evidence="1 2">
    <name type="scientific">Violaceomyces palustris</name>
    <dbReference type="NCBI Taxonomy" id="1673888"/>
    <lineage>
        <taxon>Eukaryota</taxon>
        <taxon>Fungi</taxon>
        <taxon>Dikarya</taxon>
        <taxon>Basidiomycota</taxon>
        <taxon>Ustilaginomycotina</taxon>
        <taxon>Ustilaginomycetes</taxon>
        <taxon>Violaceomycetales</taxon>
        <taxon>Violaceomycetaceae</taxon>
        <taxon>Violaceomyces</taxon>
    </lineage>
</organism>
<reference evidence="1 2" key="1">
    <citation type="journal article" date="2018" name="Mol. Biol. Evol.">
        <title>Broad Genomic Sampling Reveals a Smut Pathogenic Ancestry of the Fungal Clade Ustilaginomycotina.</title>
        <authorList>
            <person name="Kijpornyongpan T."/>
            <person name="Mondo S.J."/>
            <person name="Barry K."/>
            <person name="Sandor L."/>
            <person name="Lee J."/>
            <person name="Lipzen A."/>
            <person name="Pangilinan J."/>
            <person name="LaButti K."/>
            <person name="Hainaut M."/>
            <person name="Henrissat B."/>
            <person name="Grigoriev I.V."/>
            <person name="Spatafora J.W."/>
            <person name="Aime M.C."/>
        </authorList>
    </citation>
    <scope>NUCLEOTIDE SEQUENCE [LARGE SCALE GENOMIC DNA]</scope>
    <source>
        <strain evidence="1 2">SA 807</strain>
    </source>
</reference>
<keyword evidence="2" id="KW-1185">Reference proteome</keyword>
<accession>A0ACD0P050</accession>
<evidence type="ECO:0000313" key="1">
    <source>
        <dbReference type="EMBL" id="PWN51460.1"/>
    </source>
</evidence>
<protein>
    <submittedName>
        <fullName evidence="1">MFS general substrate transporter</fullName>
    </submittedName>
</protein>
<proteinExistence type="predicted"/>
<dbReference type="EMBL" id="KZ819842">
    <property type="protein sequence ID" value="PWN51460.1"/>
    <property type="molecule type" value="Genomic_DNA"/>
</dbReference>
<name>A0ACD0P050_9BASI</name>
<sequence>MDPAVKLLLEHGDEVTDITPEEFERVRKKIDWHLLPLLFLLYMIQFADKVSLGSSAVLGLRTDTHLNATQYNMLGTVFYIGYLAFVWPQNILLQRFPVARVLTTNIFIWALSLTLHSACKNFGGLLVLRLMLGACEGCVTAGFLITTSQFYLKSEQAQRVGWWFLFNGTAQCFIGLMAYGVLHIHAGGWMPWRWFCIILGLLTFITATLFLFFFPSNPATARFLTTREKVVAIKRIAENQTGTENKQWKMYQFVEALKEPVIWIFFLFSFLDNIPNSLTNQSSIIINSMGFTVLQTTLLGIPSGVIEILTILSGVTIIRYFKNGRAFVSVVYFIPNIVGCCLLLALPESNQTGRLISLYVTGVGTTGFVIALGWCSTAVAGHTKKTTFNAINLIGYCLGNIVGPLMWLEKYKPMNKVPWSVITACYTICPMLLLCIRFILQRENARRDALQSSQPSTATTAEEVVLKLDGGRADSEKGQITAKIDTAFLDLTDRENINFRYPL</sequence>
<dbReference type="Proteomes" id="UP000245626">
    <property type="component" value="Unassembled WGS sequence"/>
</dbReference>